<dbReference type="Ensembl" id="ENSEBUT00000025162.1">
    <property type="protein sequence ID" value="ENSEBUP00000024586.1"/>
    <property type="gene ID" value="ENSEBUG00000015168.1"/>
</dbReference>
<feature type="compositionally biased region" description="Basic and acidic residues" evidence="1">
    <location>
        <begin position="242"/>
        <end position="257"/>
    </location>
</feature>
<keyword evidence="2" id="KW-1133">Transmembrane helix</keyword>
<reference evidence="3" key="1">
    <citation type="submission" date="2025-08" db="UniProtKB">
        <authorList>
            <consortium name="Ensembl"/>
        </authorList>
    </citation>
    <scope>IDENTIFICATION</scope>
</reference>
<dbReference type="GO" id="GO:0007605">
    <property type="term" value="P:sensory perception of sound"/>
    <property type="evidence" value="ECO:0007669"/>
    <property type="project" value="TreeGrafter"/>
</dbReference>
<name>A0A8C4R4I8_EPTBU</name>
<feature type="compositionally biased region" description="Polar residues" evidence="1">
    <location>
        <begin position="137"/>
        <end position="146"/>
    </location>
</feature>
<dbReference type="GO" id="GO:0042472">
    <property type="term" value="P:inner ear morphogenesis"/>
    <property type="evidence" value="ECO:0007669"/>
    <property type="project" value="TreeGrafter"/>
</dbReference>
<keyword evidence="2" id="KW-0812">Transmembrane</keyword>
<dbReference type="InterPro" id="IPR032006">
    <property type="entry name" value="TMIE"/>
</dbReference>
<feature type="compositionally biased region" description="Basic and acidic residues" evidence="1">
    <location>
        <begin position="218"/>
        <end position="234"/>
    </location>
</feature>
<evidence type="ECO:0000313" key="4">
    <source>
        <dbReference type="Proteomes" id="UP000694388"/>
    </source>
</evidence>
<dbReference type="PANTHER" id="PTHR28635:SF1">
    <property type="entry name" value="TRANSMEMBRANE INNER EAR EXPRESSED PROTEIN"/>
    <property type="match status" value="1"/>
</dbReference>
<evidence type="ECO:0000256" key="1">
    <source>
        <dbReference type="SAM" id="MobiDB-lite"/>
    </source>
</evidence>
<keyword evidence="4" id="KW-1185">Reference proteome</keyword>
<keyword evidence="2" id="KW-0472">Membrane</keyword>
<feature type="compositionally biased region" description="Basic and acidic residues" evidence="1">
    <location>
        <begin position="174"/>
        <end position="205"/>
    </location>
</feature>
<dbReference type="AlphaFoldDB" id="A0A8C4R4I8"/>
<evidence type="ECO:0000256" key="2">
    <source>
        <dbReference type="SAM" id="Phobius"/>
    </source>
</evidence>
<proteinExistence type="predicted"/>
<feature type="region of interest" description="Disordered" evidence="1">
    <location>
        <begin position="137"/>
        <end position="269"/>
    </location>
</feature>
<protein>
    <submittedName>
        <fullName evidence="3">Transmembrane inner ear</fullName>
    </submittedName>
</protein>
<reference evidence="3" key="2">
    <citation type="submission" date="2025-09" db="UniProtKB">
        <authorList>
            <consortium name="Ensembl"/>
        </authorList>
    </citation>
    <scope>IDENTIFICATION</scope>
</reference>
<accession>A0A8C4R4I8</accession>
<dbReference type="Proteomes" id="UP000694388">
    <property type="component" value="Unplaced"/>
</dbReference>
<organism evidence="3 4">
    <name type="scientific">Eptatretus burgeri</name>
    <name type="common">Inshore hagfish</name>
    <dbReference type="NCBI Taxonomy" id="7764"/>
    <lineage>
        <taxon>Eukaryota</taxon>
        <taxon>Metazoa</taxon>
        <taxon>Chordata</taxon>
        <taxon>Craniata</taxon>
        <taxon>Vertebrata</taxon>
        <taxon>Cyclostomata</taxon>
        <taxon>Myxini</taxon>
        <taxon>Myxiniformes</taxon>
        <taxon>Myxinidae</taxon>
        <taxon>Eptatretinae</taxon>
        <taxon>Eptatretus</taxon>
    </lineage>
</organism>
<dbReference type="Pfam" id="PF16038">
    <property type="entry name" value="TMIE"/>
    <property type="match status" value="1"/>
</dbReference>
<sequence length="269" mass="29853">MWVLSIRWYTMHLRSGKQHLEPKIATDLVENLYNIIGDREHHNDITGAAPQNAGTQRPQKNEPVTSETVVFWGMRLWQVVGVFSLGALAVVITLCCMFKCRIPRTKKEIEARYQQRQAAKKYASSLESVPPLSAITVTPGATTTGDASVDGNGAMATVTENNPASPSGQKHGRRDRDRENAGEGGERDKPNRETDKGVTKDKGVQQDRGTTKAKGMGRQRETEAQRGEHKRKDILPGVPNRQEGKKGVLEKDRFGDRGRRRRGEGTLGE</sequence>
<feature type="compositionally biased region" description="Polar residues" evidence="1">
    <location>
        <begin position="158"/>
        <end position="168"/>
    </location>
</feature>
<feature type="transmembrane region" description="Helical" evidence="2">
    <location>
        <begin position="76"/>
        <end position="98"/>
    </location>
</feature>
<dbReference type="GeneTree" id="ENSGT00940000164845"/>
<dbReference type="PANTHER" id="PTHR28635">
    <property type="entry name" value="TRANSMEMBRANE INNER EAR EXPRESSED PROTEIN"/>
    <property type="match status" value="1"/>
</dbReference>
<evidence type="ECO:0000313" key="3">
    <source>
        <dbReference type="Ensembl" id="ENSEBUP00000024586.1"/>
    </source>
</evidence>